<keyword evidence="5 13" id="KW-0732">Signal</keyword>
<dbReference type="PROSITE" id="PS52016">
    <property type="entry name" value="TONB_DEPENDENT_REC_3"/>
    <property type="match status" value="1"/>
</dbReference>
<evidence type="ECO:0000256" key="10">
    <source>
        <dbReference type="PROSITE-ProRule" id="PRU10144"/>
    </source>
</evidence>
<feature type="signal peptide" evidence="13">
    <location>
        <begin position="1"/>
        <end position="31"/>
    </location>
</feature>
<evidence type="ECO:0000313" key="17">
    <source>
        <dbReference type="Proteomes" id="UP000518878"/>
    </source>
</evidence>
<dbReference type="InterPro" id="IPR010917">
    <property type="entry name" value="TonB_rcpt_CS"/>
</dbReference>
<dbReference type="Pfam" id="PF07715">
    <property type="entry name" value="Plug"/>
    <property type="match status" value="1"/>
</dbReference>
<dbReference type="Gene3D" id="2.170.130.10">
    <property type="entry name" value="TonB-dependent receptor, plug domain"/>
    <property type="match status" value="1"/>
</dbReference>
<keyword evidence="8 9" id="KW-0998">Cell outer membrane</keyword>
<dbReference type="EMBL" id="JAAQTL010000001">
    <property type="protein sequence ID" value="NID14042.1"/>
    <property type="molecule type" value="Genomic_DNA"/>
</dbReference>
<dbReference type="Gene3D" id="2.40.170.20">
    <property type="entry name" value="TonB-dependent receptor, beta-barrel domain"/>
    <property type="match status" value="1"/>
</dbReference>
<dbReference type="Proteomes" id="UP000518878">
    <property type="component" value="Unassembled WGS sequence"/>
</dbReference>
<keyword evidence="6 11" id="KW-0798">TonB box</keyword>
<dbReference type="InterPro" id="IPR037066">
    <property type="entry name" value="Plug_dom_sf"/>
</dbReference>
<dbReference type="AlphaFoldDB" id="A0A7X5TP18"/>
<keyword evidence="17" id="KW-1185">Reference proteome</keyword>
<reference evidence="16 17" key="1">
    <citation type="journal article" date="2006" name="Int. J. Syst. Evol. Microbiol.">
        <title>Dyella yeojuensis sp. nov., isolated from greenhouse soil in Korea.</title>
        <authorList>
            <person name="Kim B.Y."/>
            <person name="Weon H.Y."/>
            <person name="Lee K.H."/>
            <person name="Seok S.J."/>
            <person name="Kwon S.W."/>
            <person name="Go S.J."/>
            <person name="Stackebrandt E."/>
        </authorList>
    </citation>
    <scope>NUCLEOTIDE SEQUENCE [LARGE SCALE GENOMIC DNA]</scope>
    <source>
        <strain evidence="16 17">DSM 17673</strain>
    </source>
</reference>
<feature type="chain" id="PRO_5030987680" evidence="13">
    <location>
        <begin position="32"/>
        <end position="948"/>
    </location>
</feature>
<accession>A0A7X5TP18</accession>
<proteinExistence type="inferred from homology"/>
<dbReference type="InterPro" id="IPR036942">
    <property type="entry name" value="Beta-barrel_TonB_sf"/>
</dbReference>
<evidence type="ECO:0000259" key="14">
    <source>
        <dbReference type="Pfam" id="PF00593"/>
    </source>
</evidence>
<organism evidence="16 17">
    <name type="scientific">Luteibacter yeojuensis</name>
    <dbReference type="NCBI Taxonomy" id="345309"/>
    <lineage>
        <taxon>Bacteria</taxon>
        <taxon>Pseudomonadati</taxon>
        <taxon>Pseudomonadota</taxon>
        <taxon>Gammaproteobacteria</taxon>
        <taxon>Lysobacterales</taxon>
        <taxon>Rhodanobacteraceae</taxon>
        <taxon>Luteibacter</taxon>
    </lineage>
</organism>
<protein>
    <submittedName>
        <fullName evidence="16">TonB-dependent receptor</fullName>
    </submittedName>
</protein>
<evidence type="ECO:0000256" key="3">
    <source>
        <dbReference type="ARBA" id="ARBA00022452"/>
    </source>
</evidence>
<gene>
    <name evidence="16" type="ORF">HBF32_01000</name>
</gene>
<evidence type="ECO:0000256" key="9">
    <source>
        <dbReference type="PROSITE-ProRule" id="PRU01360"/>
    </source>
</evidence>
<dbReference type="NCBIfam" id="TIGR01782">
    <property type="entry name" value="TonB-Xanth-Caul"/>
    <property type="match status" value="1"/>
</dbReference>
<feature type="region of interest" description="Disordered" evidence="12">
    <location>
        <begin position="41"/>
        <end position="61"/>
    </location>
</feature>
<evidence type="ECO:0000256" key="8">
    <source>
        <dbReference type="ARBA" id="ARBA00023237"/>
    </source>
</evidence>
<feature type="domain" description="TonB-dependent receptor plug" evidence="15">
    <location>
        <begin position="90"/>
        <end position="194"/>
    </location>
</feature>
<evidence type="ECO:0000313" key="16">
    <source>
        <dbReference type="EMBL" id="NID14042.1"/>
    </source>
</evidence>
<keyword evidence="2 9" id="KW-0813">Transport</keyword>
<keyword evidence="16" id="KW-0675">Receptor</keyword>
<keyword evidence="7 9" id="KW-0472">Membrane</keyword>
<dbReference type="CDD" id="cd01347">
    <property type="entry name" value="ligand_gated_channel"/>
    <property type="match status" value="1"/>
</dbReference>
<evidence type="ECO:0000256" key="1">
    <source>
        <dbReference type="ARBA" id="ARBA00004571"/>
    </source>
</evidence>
<evidence type="ECO:0000256" key="12">
    <source>
        <dbReference type="SAM" id="MobiDB-lite"/>
    </source>
</evidence>
<dbReference type="GO" id="GO:0009279">
    <property type="term" value="C:cell outer membrane"/>
    <property type="evidence" value="ECO:0007669"/>
    <property type="project" value="UniProtKB-SubCell"/>
</dbReference>
<evidence type="ECO:0000256" key="6">
    <source>
        <dbReference type="ARBA" id="ARBA00023077"/>
    </source>
</evidence>
<dbReference type="InterPro" id="IPR000531">
    <property type="entry name" value="Beta-barrel_TonB"/>
</dbReference>
<comment type="caution">
    <text evidence="16">The sequence shown here is derived from an EMBL/GenBank/DDBJ whole genome shotgun (WGS) entry which is preliminary data.</text>
</comment>
<dbReference type="SUPFAM" id="SSF56935">
    <property type="entry name" value="Porins"/>
    <property type="match status" value="1"/>
</dbReference>
<evidence type="ECO:0000256" key="4">
    <source>
        <dbReference type="ARBA" id="ARBA00022692"/>
    </source>
</evidence>
<feature type="domain" description="TonB-dependent receptor-like beta-barrel" evidence="14">
    <location>
        <begin position="475"/>
        <end position="915"/>
    </location>
</feature>
<evidence type="ECO:0000256" key="2">
    <source>
        <dbReference type="ARBA" id="ARBA00022448"/>
    </source>
</evidence>
<evidence type="ECO:0000256" key="13">
    <source>
        <dbReference type="SAM" id="SignalP"/>
    </source>
</evidence>
<comment type="subcellular location">
    <subcellularLocation>
        <location evidence="1 9">Cell outer membrane</location>
        <topology evidence="1 9">Multi-pass membrane protein</topology>
    </subcellularLocation>
</comment>
<evidence type="ECO:0000256" key="11">
    <source>
        <dbReference type="RuleBase" id="RU003357"/>
    </source>
</evidence>
<comment type="similarity">
    <text evidence="9 11">Belongs to the TonB-dependent receptor family.</text>
</comment>
<evidence type="ECO:0000256" key="5">
    <source>
        <dbReference type="ARBA" id="ARBA00022729"/>
    </source>
</evidence>
<evidence type="ECO:0000256" key="7">
    <source>
        <dbReference type="ARBA" id="ARBA00023136"/>
    </source>
</evidence>
<name>A0A7X5TP18_9GAMM</name>
<dbReference type="Pfam" id="PF00593">
    <property type="entry name" value="TonB_dep_Rec_b-barrel"/>
    <property type="match status" value="1"/>
</dbReference>
<sequence>MQRKVLALSVRNALAGMIGIGLIGGSFQAHAQEVASAAPAAPAGPVAQSQDTAAATTRDGKVKDKKAVTDLGGVQVTGQLQSLYLSQATKRDSISVVDSVSAEEAGKFPDQNVADALQRVPGVSVNRGGGESNQITVRGFGPNFVNVLVNGRTMATAATDRAFDFDVLPSEIIQQAVVQKTATPDTEEGGIGGTVNVITARPFDFNGWHAAGSAAAVNDHTGGGFGGKTTPKVSGMLGNTNADHTFGWLASVVYYKRDHVQQTMDTGGWLANQDFSRINPAYTNVSLPQTLQGQSTQETRTRRSFNGAIDWKPADDFTVKVDGLFSEYQVDSDVRGFGLYTNTGIINSITPDANNTAQHFGVDASGGMANDYIVSSVPRDAFNTQVGANFNWQIDPSMQVDFDSAVSRAWNKKSADSNFTVLGTRNIGATPEWQNGGSNHLPSWSGFLPTDDVDALHAHVPNQGTQSANVTDAIFENKLHFSKSFLDGALARLDFGVSNTQRKKTKLTYKTPDDVACAVYCGYAVNVPADAVDAHVFNGGSLVDGVSSTFPHQWVTYDVNKLFEYLASPAAYNQLANPAAFQAALAANGGSFAARPDPSSYAQIKEHTTSAYGSATFEQDASMPWTLNVGMRYTKTDTTSRAFSIPILAIAVNPADPTNAIPTYGSLTPISQKGDYHYWLPSANFKLNLRDDLVFRAAASKTLTRPDLGDLALNVRYNFRPQDQTIDQGNANLLPYVSKNYDAGLEWYFNDTSYTAIDLFYKKVSNFTTKITTNTTLLGFPFQLTEPVNLNDATIKGAELTFNYQFTKLPAPFDGLGVATNYTYVTSDTSISSDHLASTGRFAVPGIGNSSNFSLYYQKGPVELRAAYNWRQSYLTLLAGNQGQPTSVKSYGQVDLSASYNLNKHASIFLYATNLTNENIYQYQLLSDRLSYAEANGRTFFVGVRGSF</sequence>
<feature type="compositionally biased region" description="Low complexity" evidence="12">
    <location>
        <begin position="41"/>
        <end position="50"/>
    </location>
</feature>
<dbReference type="InterPro" id="IPR039426">
    <property type="entry name" value="TonB-dep_rcpt-like"/>
</dbReference>
<keyword evidence="4 9" id="KW-0812">Transmembrane</keyword>
<evidence type="ECO:0000259" key="15">
    <source>
        <dbReference type="Pfam" id="PF07715"/>
    </source>
</evidence>
<feature type="short sequence motif" description="TonB C-terminal box" evidence="10">
    <location>
        <begin position="931"/>
        <end position="948"/>
    </location>
</feature>
<dbReference type="PANTHER" id="PTHR40980">
    <property type="entry name" value="PLUG DOMAIN-CONTAINING PROTEIN"/>
    <property type="match status" value="1"/>
</dbReference>
<dbReference type="PROSITE" id="PS01156">
    <property type="entry name" value="TONB_DEPENDENT_REC_2"/>
    <property type="match status" value="1"/>
</dbReference>
<keyword evidence="3 9" id="KW-1134">Transmembrane beta strand</keyword>
<dbReference type="PANTHER" id="PTHR40980:SF3">
    <property type="entry name" value="TONB-DEPENDENT RECEPTOR-LIKE BETA-BARREL DOMAIN-CONTAINING PROTEIN"/>
    <property type="match status" value="1"/>
</dbReference>
<dbReference type="InterPro" id="IPR010104">
    <property type="entry name" value="TonB_rcpt_bac"/>
</dbReference>
<dbReference type="InterPro" id="IPR012910">
    <property type="entry name" value="Plug_dom"/>
</dbReference>